<dbReference type="PRINTS" id="PR00207">
    <property type="entry name" value="FLAGELLIN"/>
</dbReference>
<evidence type="ECO:0000259" key="5">
    <source>
        <dbReference type="Pfam" id="PF00669"/>
    </source>
</evidence>
<dbReference type="Gene3D" id="2.60.40.4390">
    <property type="match status" value="1"/>
</dbReference>
<keyword evidence="3 4" id="KW-0975">Bacterial flagellum</keyword>
<dbReference type="PANTHER" id="PTHR42792:SF2">
    <property type="entry name" value="FLAGELLIN"/>
    <property type="match status" value="1"/>
</dbReference>
<keyword evidence="7" id="KW-0282">Flagellum</keyword>
<keyword evidence="7" id="KW-0969">Cilium</keyword>
<dbReference type="InterPro" id="IPR046358">
    <property type="entry name" value="Flagellin_C"/>
</dbReference>
<keyword evidence="7" id="KW-0966">Cell projection</keyword>
<dbReference type="InterPro" id="IPR010810">
    <property type="entry name" value="Flagellin_hook_IN_motif"/>
</dbReference>
<evidence type="ECO:0000256" key="1">
    <source>
        <dbReference type="ARBA" id="ARBA00005709"/>
    </source>
</evidence>
<comment type="subcellular location">
    <subcellularLocation>
        <location evidence="4">Secreted</location>
    </subcellularLocation>
    <subcellularLocation>
        <location evidence="4">Bacterial flagellum</location>
    </subcellularLocation>
</comment>
<evidence type="ECO:0000259" key="6">
    <source>
        <dbReference type="Pfam" id="PF00700"/>
    </source>
</evidence>
<dbReference type="Gene3D" id="1.20.1330.10">
    <property type="entry name" value="f41 fragment of flagellin, N-terminal domain"/>
    <property type="match status" value="2"/>
</dbReference>
<feature type="domain" description="Flagellin C-terminal" evidence="6">
    <location>
        <begin position="627"/>
        <end position="712"/>
    </location>
</feature>
<evidence type="ECO:0000256" key="3">
    <source>
        <dbReference type="ARBA" id="ARBA00023143"/>
    </source>
</evidence>
<dbReference type="Pfam" id="PF00700">
    <property type="entry name" value="Flagellin_C"/>
    <property type="match status" value="1"/>
</dbReference>
<dbReference type="Pfam" id="PF00669">
    <property type="entry name" value="Flagellin_N"/>
    <property type="match status" value="1"/>
</dbReference>
<keyword evidence="8" id="KW-1185">Reference proteome</keyword>
<dbReference type="Proteomes" id="UP001253595">
    <property type="component" value="Unassembled WGS sequence"/>
</dbReference>
<dbReference type="InterPro" id="IPR001029">
    <property type="entry name" value="Flagellin_N"/>
</dbReference>
<feature type="domain" description="Flagellin N-terminal" evidence="5">
    <location>
        <begin position="5"/>
        <end position="141"/>
    </location>
</feature>
<reference evidence="7 8" key="1">
    <citation type="submission" date="2023-07" db="EMBL/GenBank/DDBJ databases">
        <title>Sorghum-associated microbial communities from plants grown in Nebraska, USA.</title>
        <authorList>
            <person name="Schachtman D."/>
        </authorList>
    </citation>
    <scope>NUCLEOTIDE SEQUENCE [LARGE SCALE GENOMIC DNA]</scope>
    <source>
        <strain evidence="7 8">BE190</strain>
    </source>
</reference>
<comment type="similarity">
    <text evidence="1 4">Belongs to the bacterial flagellin family.</text>
</comment>
<name>A0ABU1UWC9_9GAMM</name>
<evidence type="ECO:0000313" key="7">
    <source>
        <dbReference type="EMBL" id="MDR7089413.1"/>
    </source>
</evidence>
<dbReference type="EMBL" id="JAVDVX010000002">
    <property type="protein sequence ID" value="MDR7089413.1"/>
    <property type="molecule type" value="Genomic_DNA"/>
</dbReference>
<dbReference type="RefSeq" id="WP_310070498.1">
    <property type="nucleotide sequence ID" value="NZ_JAVDVX010000002.1"/>
</dbReference>
<sequence length="713" mass="72396">MALVINTNVASLNAQRQLMSSGNALDRATERLSSGARINSAKDDAAGLAISNRMTSQVRGLDQAIRNANDGVSMIQTAEGALSESTNILQRMRELSVQSANGIYTAGDRQTLNAEVQQLVSELDRIAKTTSFNGQNLLDGSLGKVDLQVGSDANQTISFKVQAMDAKTLGMGSTAVDLLGDEINLAATVFAASLGADIEDGDVLINGQSIGTFDTGASGDANTLSDLVANINERITGVTASALTELQASSNGNGIIDNDAGEGLNITVTEVNGGTQTYQLRENTTSMAELTEAINRVTGGAVNASVGDDGRLVLSNNTGSTITVAAAGGLDLGDALGMETGVGDGLSQRGRVVLTSDTDKPITITRGSTGTLEDLSNLGFRESTKGGVIEGAGIAAGTLGADLAWGVGDVKVNGVTISNKDTDSLIGKINAINKSTTETGVTANAFASATLDFNGVSITNTTFAGTNNTLSINGVEIDLTAVSSLAELVTELNDNANNTGVTANLNGNTIILKSDQGAIAFNAGTASVFNGTADGFAGVDLVEFMAGTLGTVTTAATAMGGTAAATIVEAGIKLTSSSGNPISFELGVNASAGEIGILEANNTAGGAFGSAIASISIDTQANAQKAIKVIDNALTTINDTRSNLGAVNNRLDFTVSNLANISEKTATARSRITDADFAAETASLSRSQVLQQAASAMLAQSNARPQQVLSLLR</sequence>
<organism evidence="7 8">
    <name type="scientific">Cellvibrio fibrivorans</name>
    <dbReference type="NCBI Taxonomy" id="126350"/>
    <lineage>
        <taxon>Bacteria</taxon>
        <taxon>Pseudomonadati</taxon>
        <taxon>Pseudomonadota</taxon>
        <taxon>Gammaproteobacteria</taxon>
        <taxon>Cellvibrionales</taxon>
        <taxon>Cellvibrionaceae</taxon>
        <taxon>Cellvibrio</taxon>
    </lineage>
</organism>
<comment type="function">
    <text evidence="4">Flagellin is the subunit protein which polymerizes to form the filaments of bacterial flagella.</text>
</comment>
<dbReference type="PANTHER" id="PTHR42792">
    <property type="entry name" value="FLAGELLIN"/>
    <property type="match status" value="1"/>
</dbReference>
<accession>A0ABU1UWC9</accession>
<dbReference type="Gene3D" id="6.10.280.190">
    <property type="match status" value="1"/>
</dbReference>
<dbReference type="SUPFAM" id="SSF64518">
    <property type="entry name" value="Phase 1 flagellin"/>
    <property type="match status" value="1"/>
</dbReference>
<comment type="caution">
    <text evidence="7">The sequence shown here is derived from an EMBL/GenBank/DDBJ whole genome shotgun (WGS) entry which is preliminary data.</text>
</comment>
<gene>
    <name evidence="7" type="ORF">J2X05_001419</name>
</gene>
<proteinExistence type="inferred from homology"/>
<evidence type="ECO:0000256" key="2">
    <source>
        <dbReference type="ARBA" id="ARBA00022525"/>
    </source>
</evidence>
<evidence type="ECO:0000256" key="4">
    <source>
        <dbReference type="RuleBase" id="RU362073"/>
    </source>
</evidence>
<evidence type="ECO:0000313" key="8">
    <source>
        <dbReference type="Proteomes" id="UP001253595"/>
    </source>
</evidence>
<protein>
    <recommendedName>
        <fullName evidence="4">Flagellin</fullName>
    </recommendedName>
</protein>
<dbReference type="InterPro" id="IPR001492">
    <property type="entry name" value="Flagellin"/>
</dbReference>
<dbReference type="Pfam" id="PF07196">
    <property type="entry name" value="Flagellin_IN"/>
    <property type="match status" value="1"/>
</dbReference>
<keyword evidence="2 4" id="KW-0964">Secreted</keyword>